<reference evidence="1" key="1">
    <citation type="submission" date="2016-06" db="UniProtKB">
        <authorList>
            <consortium name="WormBaseParasite"/>
        </authorList>
    </citation>
    <scope>IDENTIFICATION</scope>
</reference>
<dbReference type="WBParaSite" id="SBAD_0000832501-mRNA-1">
    <property type="protein sequence ID" value="SBAD_0000832501-mRNA-1"/>
    <property type="gene ID" value="SBAD_0000832501"/>
</dbReference>
<sequence>MDSEARGEKQPVRPSTAAVKITSFGGVIATERRSCLKIERDAGNSWKTLPPRHHRNAEQRLSAVESCQFLEESAADVFKRGSVSTHFCQLIVVERRLCLVFSCLVWSVSVKK</sequence>
<organism evidence="1">
    <name type="scientific">Soboliphyme baturini</name>
    <dbReference type="NCBI Taxonomy" id="241478"/>
    <lineage>
        <taxon>Eukaryota</taxon>
        <taxon>Metazoa</taxon>
        <taxon>Ecdysozoa</taxon>
        <taxon>Nematoda</taxon>
        <taxon>Enoplea</taxon>
        <taxon>Dorylaimia</taxon>
        <taxon>Dioctophymatida</taxon>
        <taxon>Dioctophymatoidea</taxon>
        <taxon>Soboliphymatidae</taxon>
        <taxon>Soboliphyme</taxon>
    </lineage>
</organism>
<accession>A0A183IWM9</accession>
<evidence type="ECO:0000313" key="1">
    <source>
        <dbReference type="WBParaSite" id="SBAD_0000832501-mRNA-1"/>
    </source>
</evidence>
<name>A0A183IWM9_9BILA</name>
<dbReference type="AlphaFoldDB" id="A0A183IWM9"/>
<protein>
    <submittedName>
        <fullName evidence="1">Uncharacterized protein</fullName>
    </submittedName>
</protein>
<proteinExistence type="predicted"/>